<dbReference type="EMBL" id="JBHUDC010000008">
    <property type="protein sequence ID" value="MFD1514672.1"/>
    <property type="molecule type" value="Genomic_DNA"/>
</dbReference>
<evidence type="ECO:0000313" key="3">
    <source>
        <dbReference type="Proteomes" id="UP001597187"/>
    </source>
</evidence>
<feature type="compositionally biased region" description="Acidic residues" evidence="1">
    <location>
        <begin position="9"/>
        <end position="19"/>
    </location>
</feature>
<protein>
    <submittedName>
        <fullName evidence="2">Uncharacterized protein</fullName>
    </submittedName>
</protein>
<feature type="region of interest" description="Disordered" evidence="1">
    <location>
        <begin position="1"/>
        <end position="23"/>
    </location>
</feature>
<proteinExistence type="predicted"/>
<dbReference type="RefSeq" id="WP_305794553.1">
    <property type="nucleotide sequence ID" value="NZ_JALXFV010000008.1"/>
</dbReference>
<evidence type="ECO:0000256" key="1">
    <source>
        <dbReference type="SAM" id="MobiDB-lite"/>
    </source>
</evidence>
<gene>
    <name evidence="2" type="ORF">ACFSBT_15435</name>
</gene>
<evidence type="ECO:0000313" key="2">
    <source>
        <dbReference type="EMBL" id="MFD1514672.1"/>
    </source>
</evidence>
<comment type="caution">
    <text evidence="2">The sequence shown here is derived from an EMBL/GenBank/DDBJ whole genome shotgun (WGS) entry which is preliminary data.</text>
</comment>
<reference evidence="2 3" key="1">
    <citation type="journal article" date="2019" name="Int. J. Syst. Evol. Microbiol.">
        <title>The Global Catalogue of Microorganisms (GCM) 10K type strain sequencing project: providing services to taxonomists for standard genome sequencing and annotation.</title>
        <authorList>
            <consortium name="The Broad Institute Genomics Platform"/>
            <consortium name="The Broad Institute Genome Sequencing Center for Infectious Disease"/>
            <person name="Wu L."/>
            <person name="Ma J."/>
        </authorList>
    </citation>
    <scope>NUCLEOTIDE SEQUENCE [LARGE SCALE GENOMIC DNA]</scope>
    <source>
        <strain evidence="2 3">CGMCC 1.12563</strain>
    </source>
</reference>
<keyword evidence="3" id="KW-1185">Reference proteome</keyword>
<dbReference type="AlphaFoldDB" id="A0ABD6AY44"/>
<name>A0ABD6AY44_9EURY</name>
<organism evidence="2 3">
    <name type="scientific">Halomarina rubra</name>
    <dbReference type="NCBI Taxonomy" id="2071873"/>
    <lineage>
        <taxon>Archaea</taxon>
        <taxon>Methanobacteriati</taxon>
        <taxon>Methanobacteriota</taxon>
        <taxon>Stenosarchaea group</taxon>
        <taxon>Halobacteria</taxon>
        <taxon>Halobacteriales</taxon>
        <taxon>Natronomonadaceae</taxon>
        <taxon>Halomarina</taxon>
    </lineage>
</organism>
<dbReference type="Proteomes" id="UP001597187">
    <property type="component" value="Unassembled WGS sequence"/>
</dbReference>
<sequence>MPVPVYPSDEPEEEEEVPDGELPTFPLWCPNGRFVVVPGH</sequence>
<accession>A0ABD6AY44</accession>